<proteinExistence type="predicted"/>
<dbReference type="GO" id="GO:0035556">
    <property type="term" value="P:intracellular signal transduction"/>
    <property type="evidence" value="ECO:0007669"/>
    <property type="project" value="InterPro"/>
</dbReference>
<feature type="domain" description="DEP" evidence="2">
    <location>
        <begin position="24"/>
        <end position="109"/>
    </location>
</feature>
<dbReference type="SUPFAM" id="SSF48350">
    <property type="entry name" value="GTPase activation domain, GAP"/>
    <property type="match status" value="1"/>
</dbReference>
<dbReference type="Gene3D" id="1.10.10.10">
    <property type="entry name" value="Winged helix-like DNA-binding domain superfamily/Winged helix DNA-binding domain"/>
    <property type="match status" value="1"/>
</dbReference>
<evidence type="ECO:0000313" key="3">
    <source>
        <dbReference type="EMBL" id="KAK8733215.1"/>
    </source>
</evidence>
<evidence type="ECO:0000256" key="1">
    <source>
        <dbReference type="SAM" id="MobiDB-lite"/>
    </source>
</evidence>
<organism evidence="3 4">
    <name type="scientific">Cherax quadricarinatus</name>
    <name type="common">Australian red claw crayfish</name>
    <dbReference type="NCBI Taxonomy" id="27406"/>
    <lineage>
        <taxon>Eukaryota</taxon>
        <taxon>Metazoa</taxon>
        <taxon>Ecdysozoa</taxon>
        <taxon>Arthropoda</taxon>
        <taxon>Crustacea</taxon>
        <taxon>Multicrustacea</taxon>
        <taxon>Malacostraca</taxon>
        <taxon>Eumalacostraca</taxon>
        <taxon>Eucarida</taxon>
        <taxon>Decapoda</taxon>
        <taxon>Pleocyemata</taxon>
        <taxon>Astacidea</taxon>
        <taxon>Parastacoidea</taxon>
        <taxon>Parastacidae</taxon>
        <taxon>Cherax</taxon>
    </lineage>
</organism>
<feature type="region of interest" description="Disordered" evidence="1">
    <location>
        <begin position="741"/>
        <end position="780"/>
    </location>
</feature>
<feature type="region of interest" description="Disordered" evidence="1">
    <location>
        <begin position="114"/>
        <end position="175"/>
    </location>
</feature>
<dbReference type="SUPFAM" id="SSF46785">
    <property type="entry name" value="Winged helix' DNA-binding domain"/>
    <property type="match status" value="1"/>
</dbReference>
<feature type="region of interest" description="Disordered" evidence="1">
    <location>
        <begin position="587"/>
        <end position="606"/>
    </location>
</feature>
<dbReference type="Pfam" id="PF00610">
    <property type="entry name" value="DEP"/>
    <property type="match status" value="1"/>
</dbReference>
<feature type="region of interest" description="Disordered" evidence="1">
    <location>
        <begin position="875"/>
        <end position="904"/>
    </location>
</feature>
<reference evidence="3 4" key="1">
    <citation type="journal article" date="2024" name="BMC Genomics">
        <title>Genome assembly of redclaw crayfish (Cherax quadricarinatus) provides insights into its immune adaptation and hypoxia tolerance.</title>
        <authorList>
            <person name="Liu Z."/>
            <person name="Zheng J."/>
            <person name="Li H."/>
            <person name="Fang K."/>
            <person name="Wang S."/>
            <person name="He J."/>
            <person name="Zhou D."/>
            <person name="Weng S."/>
            <person name="Chi M."/>
            <person name="Gu Z."/>
            <person name="He J."/>
            <person name="Li F."/>
            <person name="Wang M."/>
        </authorList>
    </citation>
    <scope>NUCLEOTIDE SEQUENCE [LARGE SCALE GENOMIC DNA]</scope>
    <source>
        <strain evidence="3">ZL_2023a</strain>
    </source>
</reference>
<feature type="compositionally biased region" description="Basic and acidic residues" evidence="1">
    <location>
        <begin position="155"/>
        <end position="175"/>
    </location>
</feature>
<dbReference type="PANTHER" id="PTHR16206:SF4">
    <property type="entry name" value="PROTEIN LET-99"/>
    <property type="match status" value="1"/>
</dbReference>
<dbReference type="InterPro" id="IPR036388">
    <property type="entry name" value="WH-like_DNA-bd_sf"/>
</dbReference>
<dbReference type="PROSITE" id="PS50186">
    <property type="entry name" value="DEP"/>
    <property type="match status" value="1"/>
</dbReference>
<protein>
    <recommendedName>
        <fullName evidence="2">DEP domain-containing protein</fullName>
    </recommendedName>
</protein>
<sequence>MSVKQCISGPYRATKLWNDAVRSFYNGMPVSRHWRGLRQYERCFTATEAIDWLLNHLQSDPNFANSVSREQTTKLLRKFLKAGLIEDVRGNTTKPEDFKDNRELYKFSNRSPLKALRTPRTPGRPVLGPLHSNTSNPRQDKDEGASPILRRIHGSVRESTKATENLNNERQRDGSIRVKNWPKRLGSIHLGENAANEVKDRGGMQECHLVAKQLSKAEINDVWKHVLLGKLDSVCERLLFGDTSSILDTRLVEGEWIHHNMTKVTSRGVVQVPEGHPDDLPNWILTAMKCMAHWPSIGDTSCNIPNYPGVEKDVFKIVRDFFTNLVVPLIPYGLYEPFIRIYIGVEFLDITCRSPNSVGTLSSSGRSYDGSYVPEGFNEGDSVEDLMLNMSISGQQKTSTPNTENENNTNGEKWEDGYKGFRRQGSSRSLGGGFQTPLVSPTATLNASNLQSLKLRRLKNYTDFKEDNLYPTLLEGSHEGSALGILLDNQENGRSLSRQSKISSEPSMQRQPETVRSVKTNDYARRVRKENDFKEANCESAGAIKSNELNSFELPQNCCFETAFTSDSPKTRIIPQKSVDSLHFKNGGRANGIPKQRPKSIAVPSCSSCERPGSATSFNNTKDLKNVSSFSDLFKSSIMSTNTSDEYVTALVHSPLNRSRSAGNLEILNEDKVIRKSSESVSVHNLNDIIPPRSLASRIRDSIKRKHIRDDLCSRKRINRSRDNKDRCEENDEIQAMVPLRTKSGGHSNPGFASMNISQEDNKSNKSFASDYQEHGPGLSHLRTKSGGFLNLALMPSSDSIDTVDSGNTFSGPPTTCSHTAVMHQCSVSPVYGYSKRQEHSSIPRTEVLRRRHSTADGCLSHSLSSSGFSVYHSVLSQPSRNSPSNPPGPPVPPRSVRPVSGMGGIYSASQLQESRRIHDYENVSDFSKQLSSSANELSDKWADRTPYGQVPPFAKGGVWRHYHSSPSKRLIGRRKGIEFYYGSKACLPGLLTREGKDAAISSVQLLLLLLAPVRRRKLHLLLRMMSKMSSNDRLTLDQEQSTRALVLNTFTRCILLCDQEVDYDEVLSLRIVSFLMDNHEEVLRPPQDLAVLVHRRLSQIQRCQIVYGSTIEDRGMILTYCRQVSNAEYERQRMTGSQQYLGQLLDQIVDNEKISAKSRKKKLKEFKSLYPEVYKARFPEEQKPENRSKMRSLIKLASFSSLNKGRTLRI</sequence>
<name>A0AAW0WM02_CHEQU</name>
<feature type="compositionally biased region" description="Pro residues" evidence="1">
    <location>
        <begin position="885"/>
        <end position="896"/>
    </location>
</feature>
<feature type="region of interest" description="Disordered" evidence="1">
    <location>
        <begin position="394"/>
        <end position="417"/>
    </location>
</feature>
<evidence type="ECO:0000313" key="4">
    <source>
        <dbReference type="Proteomes" id="UP001445076"/>
    </source>
</evidence>
<feature type="compositionally biased region" description="Low complexity" evidence="1">
    <location>
        <begin position="875"/>
        <end position="884"/>
    </location>
</feature>
<dbReference type="SMART" id="SM00049">
    <property type="entry name" value="DEP"/>
    <property type="match status" value="1"/>
</dbReference>
<comment type="caution">
    <text evidence="3">The sequence shown here is derived from an EMBL/GenBank/DDBJ whole genome shotgun (WGS) entry which is preliminary data.</text>
</comment>
<feature type="region of interest" description="Disordered" evidence="1">
    <location>
        <begin position="490"/>
        <end position="513"/>
    </location>
</feature>
<dbReference type="EMBL" id="JARKIK010000054">
    <property type="protein sequence ID" value="KAK8733215.1"/>
    <property type="molecule type" value="Genomic_DNA"/>
</dbReference>
<accession>A0AAW0WM02</accession>
<dbReference type="InterPro" id="IPR008936">
    <property type="entry name" value="Rho_GTPase_activation_prot"/>
</dbReference>
<feature type="compositionally biased region" description="Polar residues" evidence="1">
    <location>
        <begin position="755"/>
        <end position="770"/>
    </location>
</feature>
<keyword evidence="4" id="KW-1185">Reference proteome</keyword>
<evidence type="ECO:0000259" key="2">
    <source>
        <dbReference type="PROSITE" id="PS50186"/>
    </source>
</evidence>
<dbReference type="Proteomes" id="UP001445076">
    <property type="component" value="Unassembled WGS sequence"/>
</dbReference>
<dbReference type="AlphaFoldDB" id="A0AAW0WM02"/>
<dbReference type="PANTHER" id="PTHR16206">
    <property type="entry name" value="DEP DOMAIN-CONTAINING"/>
    <property type="match status" value="1"/>
</dbReference>
<dbReference type="InterPro" id="IPR036390">
    <property type="entry name" value="WH_DNA-bd_sf"/>
</dbReference>
<gene>
    <name evidence="3" type="ORF">OTU49_006529</name>
</gene>
<dbReference type="InterPro" id="IPR000591">
    <property type="entry name" value="DEP_dom"/>
</dbReference>